<protein>
    <submittedName>
        <fullName evidence="1">Uncharacterized protein</fullName>
    </submittedName>
</protein>
<evidence type="ECO:0000313" key="1">
    <source>
        <dbReference type="EMBL" id="RNA00689.1"/>
    </source>
</evidence>
<dbReference type="Proteomes" id="UP000276133">
    <property type="component" value="Unassembled WGS sequence"/>
</dbReference>
<gene>
    <name evidence="1" type="ORF">BpHYR1_043549</name>
</gene>
<evidence type="ECO:0000313" key="2">
    <source>
        <dbReference type="Proteomes" id="UP000276133"/>
    </source>
</evidence>
<reference evidence="1 2" key="1">
    <citation type="journal article" date="2018" name="Sci. Rep.">
        <title>Genomic signatures of local adaptation to the degree of environmental predictability in rotifers.</title>
        <authorList>
            <person name="Franch-Gras L."/>
            <person name="Hahn C."/>
            <person name="Garcia-Roger E.M."/>
            <person name="Carmona M.J."/>
            <person name="Serra M."/>
            <person name="Gomez A."/>
        </authorList>
    </citation>
    <scope>NUCLEOTIDE SEQUENCE [LARGE SCALE GENOMIC DNA]</scope>
    <source>
        <strain evidence="1">HYR1</strain>
    </source>
</reference>
<dbReference type="EMBL" id="REGN01009638">
    <property type="protein sequence ID" value="RNA00689.1"/>
    <property type="molecule type" value="Genomic_DNA"/>
</dbReference>
<dbReference type="AlphaFoldDB" id="A0A3M7PNX9"/>
<name>A0A3M7PNX9_BRAPC</name>
<organism evidence="1 2">
    <name type="scientific">Brachionus plicatilis</name>
    <name type="common">Marine rotifer</name>
    <name type="synonym">Brachionus muelleri</name>
    <dbReference type="NCBI Taxonomy" id="10195"/>
    <lineage>
        <taxon>Eukaryota</taxon>
        <taxon>Metazoa</taxon>
        <taxon>Spiralia</taxon>
        <taxon>Gnathifera</taxon>
        <taxon>Rotifera</taxon>
        <taxon>Eurotatoria</taxon>
        <taxon>Monogononta</taxon>
        <taxon>Pseudotrocha</taxon>
        <taxon>Ploima</taxon>
        <taxon>Brachionidae</taxon>
        <taxon>Brachionus</taxon>
    </lineage>
</organism>
<sequence length="59" mass="6925">MMVSNRSKEILPNISENFKNNICLMKINLQKEKAHFKFCFVLLIQSPPYLAISNFDHII</sequence>
<proteinExistence type="predicted"/>
<comment type="caution">
    <text evidence="1">The sequence shown here is derived from an EMBL/GenBank/DDBJ whole genome shotgun (WGS) entry which is preliminary data.</text>
</comment>
<accession>A0A3M7PNX9</accession>
<keyword evidence="2" id="KW-1185">Reference proteome</keyword>